<dbReference type="InterPro" id="IPR051450">
    <property type="entry name" value="Gfo/Idh/MocA_Oxidoreductases"/>
</dbReference>
<dbReference type="InterPro" id="IPR004104">
    <property type="entry name" value="Gfo/Idh/MocA-like_OxRdtase_C"/>
</dbReference>
<sequence length="429" mass="47723">MTQVSYLRALIVGAGSRGRAYTRSLRHLDYIRVTGVAEPSGPRRKKLINYCHQVYPDKVAITEYSDWKESLADSGNYDCVIICVLDDMHREVAVAFANAGKHMLCEKPLATTLEDCEAIVKAVKENNVLLAIGHVLRYSPHNIALKELLDSGVVGEIININHTEPVGWYHFAHSYVRGNWRREDTTTFSLMAKCCHDIDVLMWLLGYENLRRVSSFGSLSYFKKENKPEAAGDRCMSCPIEESCAYSAKKIYYDDLAAGRKAWKTKTITDIEDPVHLKKALEEGPYGICVFDADNDVCDNQVVSLDFGKATATMTMIAFSEEVCFRKMCIYGTKGEISTDSRTIKLFDFATRTTKSFTPDTDEESGHGGGDKGLATAFAEALKDVLLHGSSIENATTKHIKCTPEEVLGSHKVVFLAEQARLNGQVISL</sequence>
<dbReference type="PANTHER" id="PTHR43377">
    <property type="entry name" value="BILIVERDIN REDUCTASE A"/>
    <property type="match status" value="1"/>
</dbReference>
<dbReference type="Pfam" id="PF01408">
    <property type="entry name" value="GFO_IDH_MocA"/>
    <property type="match status" value="1"/>
</dbReference>
<gene>
    <name evidence="3" type="ORF">AWJ20_3771</name>
</gene>
<dbReference type="AlphaFoldDB" id="A0A161HGL7"/>
<feature type="domain" description="Gfo/Idh/MocA-like oxidoreductase N-terminal" evidence="1">
    <location>
        <begin position="8"/>
        <end position="134"/>
    </location>
</feature>
<evidence type="ECO:0000259" key="2">
    <source>
        <dbReference type="Pfam" id="PF02894"/>
    </source>
</evidence>
<dbReference type="Gene3D" id="3.40.50.720">
    <property type="entry name" value="NAD(P)-binding Rossmann-like Domain"/>
    <property type="match status" value="1"/>
</dbReference>
<name>A0A161HGL7_9ASCO</name>
<evidence type="ECO:0000313" key="4">
    <source>
        <dbReference type="Proteomes" id="UP000189580"/>
    </source>
</evidence>
<keyword evidence="4" id="KW-1185">Reference proteome</keyword>
<dbReference type="Pfam" id="PF02894">
    <property type="entry name" value="GFO_IDH_MocA_C"/>
    <property type="match status" value="1"/>
</dbReference>
<accession>A0A161HGL7</accession>
<dbReference type="EMBL" id="CP014500">
    <property type="protein sequence ID" value="ANB10977.1"/>
    <property type="molecule type" value="Genomic_DNA"/>
</dbReference>
<dbReference type="RefSeq" id="XP_018733454.1">
    <property type="nucleotide sequence ID" value="XM_018880800.1"/>
</dbReference>
<dbReference type="GeneID" id="30035829"/>
<protein>
    <submittedName>
        <fullName evidence="3">Uncharacterized protein</fullName>
    </submittedName>
</protein>
<dbReference type="InterPro" id="IPR036291">
    <property type="entry name" value="NAD(P)-bd_dom_sf"/>
</dbReference>
<dbReference type="OrthoDB" id="64915at2759"/>
<reference evidence="3 4" key="1">
    <citation type="submission" date="2016-02" db="EMBL/GenBank/DDBJ databases">
        <title>Complete genome sequence and transcriptome regulation of the pentose utilising yeast Sugiyamaella lignohabitans.</title>
        <authorList>
            <person name="Bellasio M."/>
            <person name="Peymann A."/>
            <person name="Valli M."/>
            <person name="Sipitzky M."/>
            <person name="Graf A."/>
            <person name="Sauer M."/>
            <person name="Marx H."/>
            <person name="Mattanovich D."/>
        </authorList>
    </citation>
    <scope>NUCLEOTIDE SEQUENCE [LARGE SCALE GENOMIC DNA]</scope>
    <source>
        <strain evidence="3 4">CBS 10342</strain>
    </source>
</reference>
<dbReference type="PANTHER" id="PTHR43377:SF12">
    <property type="entry name" value="BINDING ROSSMANN FOLD OXIDOREDUCTASE, PUTATIVE (AFU_ORTHOLOGUE AFUA_3G11840)-RELATED"/>
    <property type="match status" value="1"/>
</dbReference>
<dbReference type="InterPro" id="IPR000683">
    <property type="entry name" value="Gfo/Idh/MocA-like_OxRdtase_N"/>
</dbReference>
<dbReference type="GO" id="GO:0000166">
    <property type="term" value="F:nucleotide binding"/>
    <property type="evidence" value="ECO:0007669"/>
    <property type="project" value="InterPro"/>
</dbReference>
<dbReference type="SUPFAM" id="SSF51735">
    <property type="entry name" value="NAD(P)-binding Rossmann-fold domains"/>
    <property type="match status" value="1"/>
</dbReference>
<dbReference type="Gene3D" id="3.30.360.10">
    <property type="entry name" value="Dihydrodipicolinate Reductase, domain 2"/>
    <property type="match status" value="1"/>
</dbReference>
<organism evidence="3 4">
    <name type="scientific">Sugiyamaella lignohabitans</name>
    <dbReference type="NCBI Taxonomy" id="796027"/>
    <lineage>
        <taxon>Eukaryota</taxon>
        <taxon>Fungi</taxon>
        <taxon>Dikarya</taxon>
        <taxon>Ascomycota</taxon>
        <taxon>Saccharomycotina</taxon>
        <taxon>Dipodascomycetes</taxon>
        <taxon>Dipodascales</taxon>
        <taxon>Trichomonascaceae</taxon>
        <taxon>Sugiyamaella</taxon>
    </lineage>
</organism>
<dbReference type="Proteomes" id="UP000189580">
    <property type="component" value="Chromosome c"/>
</dbReference>
<evidence type="ECO:0000313" key="3">
    <source>
        <dbReference type="EMBL" id="ANB10977.1"/>
    </source>
</evidence>
<evidence type="ECO:0000259" key="1">
    <source>
        <dbReference type="Pfam" id="PF01408"/>
    </source>
</evidence>
<dbReference type="KEGG" id="slb:AWJ20_3771"/>
<proteinExistence type="predicted"/>
<dbReference type="SUPFAM" id="SSF55347">
    <property type="entry name" value="Glyceraldehyde-3-phosphate dehydrogenase-like, C-terminal domain"/>
    <property type="match status" value="1"/>
</dbReference>
<feature type="domain" description="Gfo/Idh/MocA-like oxidoreductase C-terminal" evidence="2">
    <location>
        <begin position="146"/>
        <end position="342"/>
    </location>
</feature>